<proteinExistence type="predicted"/>
<evidence type="ECO:0000313" key="2">
    <source>
        <dbReference type="Proteomes" id="UP000012073"/>
    </source>
</evidence>
<protein>
    <submittedName>
        <fullName evidence="1">Uncharacterized protein</fullName>
    </submittedName>
</protein>
<accession>R7QJ33</accession>
<dbReference type="KEGG" id="ccp:CHC_T00001111001"/>
<gene>
    <name evidence="1" type="ORF">CHC_T00001111001</name>
</gene>
<sequence length="39" mass="4443">MKLKVVCGCLFTAWDKTMGNSSNMTVKRHLAKFCFFSVL</sequence>
<dbReference type="AlphaFoldDB" id="R7QJ33"/>
<reference evidence="2" key="1">
    <citation type="journal article" date="2013" name="Proc. Natl. Acad. Sci. U.S.A.">
        <title>Genome structure and metabolic features in the red seaweed Chondrus crispus shed light on evolution of the Archaeplastida.</title>
        <authorList>
            <person name="Collen J."/>
            <person name="Porcel B."/>
            <person name="Carre W."/>
            <person name="Ball S.G."/>
            <person name="Chaparro C."/>
            <person name="Tonon T."/>
            <person name="Barbeyron T."/>
            <person name="Michel G."/>
            <person name="Noel B."/>
            <person name="Valentin K."/>
            <person name="Elias M."/>
            <person name="Artiguenave F."/>
            <person name="Arun A."/>
            <person name="Aury J.M."/>
            <person name="Barbosa-Neto J.F."/>
            <person name="Bothwell J.H."/>
            <person name="Bouget F.Y."/>
            <person name="Brillet L."/>
            <person name="Cabello-Hurtado F."/>
            <person name="Capella-Gutierrez S."/>
            <person name="Charrier B."/>
            <person name="Cladiere L."/>
            <person name="Cock J.M."/>
            <person name="Coelho S.M."/>
            <person name="Colleoni C."/>
            <person name="Czjzek M."/>
            <person name="Da Silva C."/>
            <person name="Delage L."/>
            <person name="Denoeud F."/>
            <person name="Deschamps P."/>
            <person name="Dittami S.M."/>
            <person name="Gabaldon T."/>
            <person name="Gachon C.M."/>
            <person name="Groisillier A."/>
            <person name="Herve C."/>
            <person name="Jabbari K."/>
            <person name="Katinka M."/>
            <person name="Kloareg B."/>
            <person name="Kowalczyk N."/>
            <person name="Labadie K."/>
            <person name="Leblanc C."/>
            <person name="Lopez P.J."/>
            <person name="McLachlan D.H."/>
            <person name="Meslet-Cladiere L."/>
            <person name="Moustafa A."/>
            <person name="Nehr Z."/>
            <person name="Nyvall Collen P."/>
            <person name="Panaud O."/>
            <person name="Partensky F."/>
            <person name="Poulain J."/>
            <person name="Rensing S.A."/>
            <person name="Rousvoal S."/>
            <person name="Samson G."/>
            <person name="Symeonidi A."/>
            <person name="Weissenbach J."/>
            <person name="Zambounis A."/>
            <person name="Wincker P."/>
            <person name="Boyen C."/>
        </authorList>
    </citation>
    <scope>NUCLEOTIDE SEQUENCE [LARGE SCALE GENOMIC DNA]</scope>
    <source>
        <strain evidence="2">cv. Stackhouse</strain>
    </source>
</reference>
<name>R7QJ33_CHOCR</name>
<dbReference type="Gramene" id="CDF38502">
    <property type="protein sequence ID" value="CDF38502"/>
    <property type="gene ID" value="CHC_T00001111001"/>
</dbReference>
<evidence type="ECO:0000313" key="1">
    <source>
        <dbReference type="EMBL" id="CDF38502.1"/>
    </source>
</evidence>
<dbReference type="Proteomes" id="UP000012073">
    <property type="component" value="Unassembled WGS sequence"/>
</dbReference>
<dbReference type="GeneID" id="17326113"/>
<organism evidence="1 2">
    <name type="scientific">Chondrus crispus</name>
    <name type="common">Carrageen Irish moss</name>
    <name type="synonym">Polymorpha crispa</name>
    <dbReference type="NCBI Taxonomy" id="2769"/>
    <lineage>
        <taxon>Eukaryota</taxon>
        <taxon>Rhodophyta</taxon>
        <taxon>Florideophyceae</taxon>
        <taxon>Rhodymeniophycidae</taxon>
        <taxon>Gigartinales</taxon>
        <taxon>Gigartinaceae</taxon>
        <taxon>Chondrus</taxon>
    </lineage>
</organism>
<dbReference type="EMBL" id="HG001939">
    <property type="protein sequence ID" value="CDF38502.1"/>
    <property type="molecule type" value="Genomic_DNA"/>
</dbReference>
<keyword evidence="2" id="KW-1185">Reference proteome</keyword>
<dbReference type="RefSeq" id="XP_005718395.1">
    <property type="nucleotide sequence ID" value="XM_005718338.1"/>
</dbReference>